<name>A0A9X0YIY2_9FLAO</name>
<feature type="non-terminal residue" evidence="1">
    <location>
        <position position="1"/>
    </location>
</feature>
<dbReference type="AlphaFoldDB" id="A0A9X0YIY2"/>
<accession>A0A9X0YIY2</accession>
<sequence length="67" mass="7202">LVNAGIDTFAKVANTPAEKLSEVLTAASSRLAHIVTETWPKQAQLAADGKWDELKVLQDKLDGGIEK</sequence>
<dbReference type="Proteomes" id="UP001138672">
    <property type="component" value="Unassembled WGS sequence"/>
</dbReference>
<comment type="caution">
    <text evidence="1">The sequence shown here is derived from an EMBL/GenBank/DDBJ whole genome shotgun (WGS) entry which is preliminary data.</text>
</comment>
<dbReference type="EMBL" id="JAGGJQ010000002">
    <property type="protein sequence ID" value="MBP1839336.1"/>
    <property type="molecule type" value="Genomic_DNA"/>
</dbReference>
<gene>
    <name evidence="1" type="ORF">J2Z56_001242</name>
</gene>
<reference evidence="1" key="1">
    <citation type="submission" date="2021-03" db="EMBL/GenBank/DDBJ databases">
        <title>Genomic Encyclopedia of Type Strains, Phase IV (KMG-IV): sequencing the most valuable type-strain genomes for metagenomic binning, comparative biology and taxonomic classification.</title>
        <authorList>
            <person name="Goeker M."/>
        </authorList>
    </citation>
    <scope>NUCLEOTIDE SEQUENCE</scope>
    <source>
        <strain evidence="1">DSM 15523</strain>
    </source>
</reference>
<evidence type="ECO:0000313" key="1">
    <source>
        <dbReference type="EMBL" id="MBP1839336.1"/>
    </source>
</evidence>
<protein>
    <submittedName>
        <fullName evidence="1">Uncharacterized protein</fullName>
    </submittedName>
</protein>
<proteinExistence type="predicted"/>
<evidence type="ECO:0000313" key="2">
    <source>
        <dbReference type="Proteomes" id="UP001138672"/>
    </source>
</evidence>
<organism evidence="1 2">
    <name type="scientific">Formosa algae</name>
    <dbReference type="NCBI Taxonomy" id="225843"/>
    <lineage>
        <taxon>Bacteria</taxon>
        <taxon>Pseudomonadati</taxon>
        <taxon>Bacteroidota</taxon>
        <taxon>Flavobacteriia</taxon>
        <taxon>Flavobacteriales</taxon>
        <taxon>Flavobacteriaceae</taxon>
        <taxon>Formosa</taxon>
    </lineage>
</organism>